<name>A0A921QYV9_SORBI</name>
<comment type="caution">
    <text evidence="1">The sequence shown here is derived from an EMBL/GenBank/DDBJ whole genome shotgun (WGS) entry which is preliminary data.</text>
</comment>
<evidence type="ECO:0000313" key="1">
    <source>
        <dbReference type="EMBL" id="KAG0529999.1"/>
    </source>
</evidence>
<protein>
    <submittedName>
        <fullName evidence="1">Uncharacterized protein</fullName>
    </submittedName>
</protein>
<dbReference type="Proteomes" id="UP000807115">
    <property type="component" value="Chromosome 5"/>
</dbReference>
<dbReference type="AlphaFoldDB" id="A0A921QYV9"/>
<evidence type="ECO:0000313" key="2">
    <source>
        <dbReference type="Proteomes" id="UP000807115"/>
    </source>
</evidence>
<accession>A0A921QYV9</accession>
<dbReference type="EMBL" id="CM027684">
    <property type="protein sequence ID" value="KAG0529999.1"/>
    <property type="molecule type" value="Genomic_DNA"/>
</dbReference>
<reference evidence="1" key="1">
    <citation type="journal article" date="2019" name="BMC Genomics">
        <title>A new reference genome for Sorghum bicolor reveals high levels of sequence similarity between sweet and grain genotypes: implications for the genetics of sugar metabolism.</title>
        <authorList>
            <person name="Cooper E.A."/>
            <person name="Brenton Z.W."/>
            <person name="Flinn B.S."/>
            <person name="Jenkins J."/>
            <person name="Shu S."/>
            <person name="Flowers D."/>
            <person name="Luo F."/>
            <person name="Wang Y."/>
            <person name="Xia P."/>
            <person name="Barry K."/>
            <person name="Daum C."/>
            <person name="Lipzen A."/>
            <person name="Yoshinaga Y."/>
            <person name="Schmutz J."/>
            <person name="Saski C."/>
            <person name="Vermerris W."/>
            <person name="Kresovich S."/>
        </authorList>
    </citation>
    <scope>NUCLEOTIDE SEQUENCE</scope>
</reference>
<proteinExistence type="predicted"/>
<organism evidence="1 2">
    <name type="scientific">Sorghum bicolor</name>
    <name type="common">Sorghum</name>
    <name type="synonym">Sorghum vulgare</name>
    <dbReference type="NCBI Taxonomy" id="4558"/>
    <lineage>
        <taxon>Eukaryota</taxon>
        <taxon>Viridiplantae</taxon>
        <taxon>Streptophyta</taxon>
        <taxon>Embryophyta</taxon>
        <taxon>Tracheophyta</taxon>
        <taxon>Spermatophyta</taxon>
        <taxon>Magnoliopsida</taxon>
        <taxon>Liliopsida</taxon>
        <taxon>Poales</taxon>
        <taxon>Poaceae</taxon>
        <taxon>PACMAD clade</taxon>
        <taxon>Panicoideae</taxon>
        <taxon>Andropogonodae</taxon>
        <taxon>Andropogoneae</taxon>
        <taxon>Sorghinae</taxon>
        <taxon>Sorghum</taxon>
    </lineage>
</organism>
<sequence length="113" mass="12238">MVATLVVPASEHECLPLSIQDALCAVAWLPHARTAAPTLVCMEDESCVSSPVSHPGWIRQKPEGGSCLIQVQICIHASTNVLVRFFFQFICNFGNHGSCDFFCNLGNQGSCDL</sequence>
<reference evidence="1" key="2">
    <citation type="submission" date="2020-10" db="EMBL/GenBank/DDBJ databases">
        <authorList>
            <person name="Cooper E.A."/>
            <person name="Brenton Z.W."/>
            <person name="Flinn B.S."/>
            <person name="Jenkins J."/>
            <person name="Shu S."/>
            <person name="Flowers D."/>
            <person name="Luo F."/>
            <person name="Wang Y."/>
            <person name="Xia P."/>
            <person name="Barry K."/>
            <person name="Daum C."/>
            <person name="Lipzen A."/>
            <person name="Yoshinaga Y."/>
            <person name="Schmutz J."/>
            <person name="Saski C."/>
            <person name="Vermerris W."/>
            <person name="Kresovich S."/>
        </authorList>
    </citation>
    <scope>NUCLEOTIDE SEQUENCE</scope>
</reference>
<gene>
    <name evidence="1" type="ORF">BDA96_05G146400</name>
</gene>